<reference evidence="4 5" key="1">
    <citation type="submission" date="2024-04" db="EMBL/GenBank/DDBJ databases">
        <title>New Clade of Flavobacterium.</title>
        <authorList>
            <person name="Matos L."/>
            <person name="Proenca D.N."/>
            <person name="Fransisco R.M."/>
            <person name="Chung A.P."/>
            <person name="Maccario L."/>
            <person name="Sorensen S.J."/>
            <person name="Morais P.V."/>
        </authorList>
    </citation>
    <scope>NUCLEOTIDE SEQUENCE [LARGE SCALE GENOMIC DNA]</scope>
    <source>
        <strain evidence="4 5">FBOR7N2.3</strain>
    </source>
</reference>
<evidence type="ECO:0000259" key="3">
    <source>
        <dbReference type="Pfam" id="PF18620"/>
    </source>
</evidence>
<dbReference type="Gene3D" id="2.60.40.1740">
    <property type="entry name" value="hypothetical protein (bacova_03559)"/>
    <property type="match status" value="1"/>
</dbReference>
<dbReference type="EMBL" id="JBCFQK010000003">
    <property type="protein sequence ID" value="MFA9193513.1"/>
    <property type="molecule type" value="Genomic_DNA"/>
</dbReference>
<name>A0ABV4THE6_9FLAO</name>
<comment type="caution">
    <text evidence="4">The sequence shown here is derived from an EMBL/GenBank/DDBJ whole genome shotgun (WGS) entry which is preliminary data.</text>
</comment>
<feature type="chain" id="PRO_5046083353" evidence="1">
    <location>
        <begin position="24"/>
        <end position="349"/>
    </location>
</feature>
<dbReference type="PROSITE" id="PS51257">
    <property type="entry name" value="PROKAR_LIPOPROTEIN"/>
    <property type="match status" value="1"/>
</dbReference>
<feature type="signal peptide" evidence="1">
    <location>
        <begin position="1"/>
        <end position="23"/>
    </location>
</feature>
<feature type="domain" description="BT-3987-like N-terminal" evidence="2">
    <location>
        <begin position="31"/>
        <end position="158"/>
    </location>
</feature>
<dbReference type="InterPro" id="IPR013728">
    <property type="entry name" value="BT_3987-like_N"/>
</dbReference>
<protein>
    <submittedName>
        <fullName evidence="4">DUF5627 domain-containing protein</fullName>
    </submittedName>
</protein>
<gene>
    <name evidence="4" type="ORF">AAGV33_03775</name>
</gene>
<dbReference type="Pfam" id="PF08522">
    <property type="entry name" value="BT_3987-like_N"/>
    <property type="match status" value="1"/>
</dbReference>
<dbReference type="RefSeq" id="WP_373390618.1">
    <property type="nucleotide sequence ID" value="NZ_JBCFQK010000003.1"/>
</dbReference>
<evidence type="ECO:0000313" key="4">
    <source>
        <dbReference type="EMBL" id="MFA9193513.1"/>
    </source>
</evidence>
<feature type="domain" description="DUF5627" evidence="3">
    <location>
        <begin position="198"/>
        <end position="335"/>
    </location>
</feature>
<organism evidence="4 5">
    <name type="scientific">Flavobacterium magnesitis</name>
    <dbReference type="NCBI Taxonomy" id="3138077"/>
    <lineage>
        <taxon>Bacteria</taxon>
        <taxon>Pseudomonadati</taxon>
        <taxon>Bacteroidota</taxon>
        <taxon>Flavobacteriia</taxon>
        <taxon>Flavobacteriales</taxon>
        <taxon>Flavobacteriaceae</taxon>
        <taxon>Flavobacterium</taxon>
    </lineage>
</organism>
<proteinExistence type="predicted"/>
<dbReference type="InterPro" id="IPR040580">
    <property type="entry name" value="DUF5627"/>
</dbReference>
<evidence type="ECO:0000259" key="2">
    <source>
        <dbReference type="Pfam" id="PF08522"/>
    </source>
</evidence>
<keyword evidence="5" id="KW-1185">Reference proteome</keyword>
<accession>A0ABV4THE6</accession>
<sequence length="349" mass="38756">MKNKIFSVLVLLLVSLSSCTNQDTDFGNFDYQSVYFAYQFPVRTITLGEDVFDTTLDNDYKCRIMATLGGVYNNDKDVTIDVEVANSLTSGLLFRTGGDPIVAMPSNYYSLESNKIVISKGQITGGIDVQLTDAFFADPLSVKQTYVIPLQMTNVVNADTILSGTPLVPNANNNKAIIGQWSSAPKDFIFYAIKYINPWDGFYLRRGVDVYTNTSNAAQNRTDVRRKQYVEQDDVFKVNTLSLSTIDFPVTYKDASGNNINLNLVLTVDKESGNITVSSSNPSSYTATGSGKFVKRGEKNSWGAKDRDAMYLSYNVNYSNFNISTTDTLVLRNRGVKAEVFTPDFNNLQ</sequence>
<dbReference type="Pfam" id="PF18620">
    <property type="entry name" value="DUF5627"/>
    <property type="match status" value="1"/>
</dbReference>
<dbReference type="Gene3D" id="2.40.128.420">
    <property type="match status" value="1"/>
</dbReference>
<keyword evidence="1" id="KW-0732">Signal</keyword>
<evidence type="ECO:0000256" key="1">
    <source>
        <dbReference type="SAM" id="SignalP"/>
    </source>
</evidence>
<dbReference type="Proteomes" id="UP001574170">
    <property type="component" value="Unassembled WGS sequence"/>
</dbReference>
<evidence type="ECO:0000313" key="5">
    <source>
        <dbReference type="Proteomes" id="UP001574170"/>
    </source>
</evidence>